<keyword evidence="1" id="KW-0663">Pyridoxal phosphate</keyword>
<evidence type="ECO:0000256" key="1">
    <source>
        <dbReference type="ARBA" id="ARBA00022898"/>
    </source>
</evidence>
<feature type="domain" description="Aminotransferase class V" evidence="3">
    <location>
        <begin position="99"/>
        <end position="284"/>
    </location>
</feature>
<dbReference type="AlphaFoldDB" id="A0AAQ3QEV7"/>
<sequence length="480" mass="53494">MDSRRHDHRFAANGDGDIGGDEEEEEGGRLSKRMRPLSPRISSAEIVAEFSHHDHAVARVNNGSFGCCPASVVADQLNWQHLFLRQPDEFYFRHLQPSIHRSRSLVRELINAAHLDEVSLVDNATTAAAIVFQHVAWSFIEGAFSPGDVVVMLHYAYGAVKQSIHAYVARAGGHVVEVPLPFPLSSAEEIISEFRRTLDRCRADGRRVRLAVIDHITSMPSVVIPVKELTRICREEGVDQVFVDGAHSIGNIEVDVEDIGADFYTSNLHKWLFCPPSVAVLHARLSSVAARRLHHPVVSHEYGNGLPLESGWIGNRDYTPQLVIPTVVEFVNRFEGGLQGIQQRNHEKVVEMGKMLAAAWGTRLGCPPEMSCSMIMVGLPGCLGISSDKDAMKIRTLLREEYKVEVPIYYQPPAQGDKDESGAVITGYVRISHQVYNVEDDYHRLREAILKLVGDGFNCTLLPSQEDRLTCFFAAREMKS</sequence>
<accession>A0AAQ3QEV7</accession>
<evidence type="ECO:0000256" key="2">
    <source>
        <dbReference type="SAM" id="MobiDB-lite"/>
    </source>
</evidence>
<proteinExistence type="predicted"/>
<reference evidence="4 5" key="1">
    <citation type="submission" date="2023-10" db="EMBL/GenBank/DDBJ databases">
        <title>Chromosome-scale genome assembly provides insights into flower coloration mechanisms of Canna indica.</title>
        <authorList>
            <person name="Li C."/>
        </authorList>
    </citation>
    <scope>NUCLEOTIDE SEQUENCE [LARGE SCALE GENOMIC DNA]</scope>
    <source>
        <tissue evidence="4">Flower</tissue>
    </source>
</reference>
<dbReference type="EMBL" id="CP136894">
    <property type="protein sequence ID" value="WOL06703.1"/>
    <property type="molecule type" value="Genomic_DNA"/>
</dbReference>
<protein>
    <recommendedName>
        <fullName evidence="3">Aminotransferase class V domain-containing protein</fullName>
    </recommendedName>
</protein>
<dbReference type="InterPro" id="IPR015421">
    <property type="entry name" value="PyrdxlP-dep_Trfase_major"/>
</dbReference>
<dbReference type="Pfam" id="PF00266">
    <property type="entry name" value="Aminotran_5"/>
    <property type="match status" value="1"/>
</dbReference>
<dbReference type="Gene3D" id="3.40.640.10">
    <property type="entry name" value="Type I PLP-dependent aspartate aminotransferase-like (Major domain)"/>
    <property type="match status" value="1"/>
</dbReference>
<name>A0AAQ3QEV7_9LILI</name>
<dbReference type="Proteomes" id="UP001327560">
    <property type="component" value="Chromosome 5"/>
</dbReference>
<feature type="region of interest" description="Disordered" evidence="2">
    <location>
        <begin position="1"/>
        <end position="35"/>
    </location>
</feature>
<evidence type="ECO:0000313" key="4">
    <source>
        <dbReference type="EMBL" id="WOL06703.1"/>
    </source>
</evidence>
<keyword evidence="5" id="KW-1185">Reference proteome</keyword>
<dbReference type="InterPro" id="IPR000192">
    <property type="entry name" value="Aminotrans_V_dom"/>
</dbReference>
<dbReference type="PANTHER" id="PTHR43092:SF2">
    <property type="entry name" value="HERCYNYLCYSTEINE SULFOXIDE LYASE"/>
    <property type="match status" value="1"/>
</dbReference>
<dbReference type="SUPFAM" id="SSF53383">
    <property type="entry name" value="PLP-dependent transferases"/>
    <property type="match status" value="1"/>
</dbReference>
<evidence type="ECO:0000313" key="5">
    <source>
        <dbReference type="Proteomes" id="UP001327560"/>
    </source>
</evidence>
<evidence type="ECO:0000259" key="3">
    <source>
        <dbReference type="Pfam" id="PF00266"/>
    </source>
</evidence>
<dbReference type="InterPro" id="IPR015424">
    <property type="entry name" value="PyrdxlP-dep_Trfase"/>
</dbReference>
<dbReference type="PANTHER" id="PTHR43092">
    <property type="entry name" value="L-CYSTEINE DESULFHYDRASE"/>
    <property type="match status" value="1"/>
</dbReference>
<organism evidence="4 5">
    <name type="scientific">Canna indica</name>
    <name type="common">Indian-shot</name>
    <dbReference type="NCBI Taxonomy" id="4628"/>
    <lineage>
        <taxon>Eukaryota</taxon>
        <taxon>Viridiplantae</taxon>
        <taxon>Streptophyta</taxon>
        <taxon>Embryophyta</taxon>
        <taxon>Tracheophyta</taxon>
        <taxon>Spermatophyta</taxon>
        <taxon>Magnoliopsida</taxon>
        <taxon>Liliopsida</taxon>
        <taxon>Zingiberales</taxon>
        <taxon>Cannaceae</taxon>
        <taxon>Canna</taxon>
    </lineage>
</organism>
<gene>
    <name evidence="4" type="ORF">Cni_G15437</name>
</gene>